<organism evidence="2 3">
    <name type="scientific">Chitinophaga agrisoli</name>
    <dbReference type="NCBI Taxonomy" id="2607653"/>
    <lineage>
        <taxon>Bacteria</taxon>
        <taxon>Pseudomonadati</taxon>
        <taxon>Bacteroidota</taxon>
        <taxon>Chitinophagia</taxon>
        <taxon>Chitinophagales</taxon>
        <taxon>Chitinophagaceae</taxon>
        <taxon>Chitinophaga</taxon>
    </lineage>
</organism>
<reference evidence="2 3" key="2">
    <citation type="submission" date="2019-09" db="EMBL/GenBank/DDBJ databases">
        <authorList>
            <person name="Jin C."/>
        </authorList>
    </citation>
    <scope>NUCLEOTIDE SEQUENCE [LARGE SCALE GENOMIC DNA]</scope>
    <source>
        <strain evidence="2 3">BN140078</strain>
    </source>
</reference>
<keyword evidence="3" id="KW-1185">Reference proteome</keyword>
<proteinExistence type="predicted"/>
<comment type="caution">
    <text evidence="2">The sequence shown here is derived from an EMBL/GenBank/DDBJ whole genome shotgun (WGS) entry which is preliminary data.</text>
</comment>
<protein>
    <submittedName>
        <fullName evidence="2">Outer membrane beta-barrel protein</fullName>
    </submittedName>
</protein>
<dbReference type="Proteomes" id="UP000324611">
    <property type="component" value="Unassembled WGS sequence"/>
</dbReference>
<evidence type="ECO:0000259" key="1">
    <source>
        <dbReference type="Pfam" id="PF19573"/>
    </source>
</evidence>
<dbReference type="InterPro" id="IPR045743">
    <property type="entry name" value="DUF6089"/>
</dbReference>
<evidence type="ECO:0000313" key="2">
    <source>
        <dbReference type="EMBL" id="KAA2242874.1"/>
    </source>
</evidence>
<dbReference type="EMBL" id="VUOC01000002">
    <property type="protein sequence ID" value="KAA2242874.1"/>
    <property type="molecule type" value="Genomic_DNA"/>
</dbReference>
<evidence type="ECO:0000313" key="3">
    <source>
        <dbReference type="Proteomes" id="UP000324611"/>
    </source>
</evidence>
<dbReference type="SUPFAM" id="SSF56925">
    <property type="entry name" value="OMPA-like"/>
    <property type="match status" value="1"/>
</dbReference>
<dbReference type="RefSeq" id="WP_149837749.1">
    <property type="nucleotide sequence ID" value="NZ_VUOC01000002.1"/>
</dbReference>
<accession>A0A5B2VVV7</accession>
<sequence length="287" mass="32255">MKKITWILLLTFLAPLCVFSQDWHVGGFLGISNYSGDLAQSRVDMRYTRPALGLMVKRDINRYLTLRAGLNMGHIAAADSTNESKLLVQRNLSFRSVIWEGNLIAEINFLDIYDKGFTPYVFGGIAVFSFYPTTKDSLGNTVTLRRLNTEGQELAEYPERKQYNLTQFALPFGAGVKVMLSDAWTLGFEVGIRKTFTDYLDDVSKTYVDQDLLRRFGQKSVDFAYRGDEVNGKGLTPGVYPADGTIRGSDKHSDWYIFSGLTITYRIGGGGSRGPFGRQKFSSCPRY</sequence>
<dbReference type="AlphaFoldDB" id="A0A5B2VVV7"/>
<gene>
    <name evidence="2" type="ORF">F0L74_10120</name>
</gene>
<reference evidence="2 3" key="1">
    <citation type="submission" date="2019-09" db="EMBL/GenBank/DDBJ databases">
        <title>Chitinophaga ginsengihumi sp. nov., isolated from soil of ginseng rhizosphere.</title>
        <authorList>
            <person name="Lee J."/>
        </authorList>
    </citation>
    <scope>NUCLEOTIDE SEQUENCE [LARGE SCALE GENOMIC DNA]</scope>
    <source>
        <strain evidence="2 3">BN140078</strain>
    </source>
</reference>
<dbReference type="Pfam" id="PF19573">
    <property type="entry name" value="DUF6089"/>
    <property type="match status" value="1"/>
</dbReference>
<feature type="domain" description="DUF6089" evidence="1">
    <location>
        <begin position="7"/>
        <end position="207"/>
    </location>
</feature>
<dbReference type="InterPro" id="IPR011250">
    <property type="entry name" value="OMP/PagP_B-barrel"/>
</dbReference>
<dbReference type="Gene3D" id="2.40.160.20">
    <property type="match status" value="1"/>
</dbReference>
<name>A0A5B2VVV7_9BACT</name>